<evidence type="ECO:0000256" key="13">
    <source>
        <dbReference type="ARBA" id="ARBA00023136"/>
    </source>
</evidence>
<dbReference type="Pfam" id="PF00512">
    <property type="entry name" value="HisKA"/>
    <property type="match status" value="1"/>
</dbReference>
<dbReference type="AlphaFoldDB" id="A0A1V3NM12"/>
<evidence type="ECO:0000256" key="1">
    <source>
        <dbReference type="ARBA" id="ARBA00000085"/>
    </source>
</evidence>
<keyword evidence="7 14" id="KW-0812">Transmembrane</keyword>
<keyword evidence="6" id="KW-0808">Transferase</keyword>
<evidence type="ECO:0000256" key="4">
    <source>
        <dbReference type="ARBA" id="ARBA00012438"/>
    </source>
</evidence>
<evidence type="ECO:0000256" key="9">
    <source>
        <dbReference type="ARBA" id="ARBA00022777"/>
    </source>
</evidence>
<organism evidence="16 17">
    <name type="scientific">Thioalkalivibrio denitrificans</name>
    <dbReference type="NCBI Taxonomy" id="108003"/>
    <lineage>
        <taxon>Bacteria</taxon>
        <taxon>Pseudomonadati</taxon>
        <taxon>Pseudomonadota</taxon>
        <taxon>Gammaproteobacteria</taxon>
        <taxon>Chromatiales</taxon>
        <taxon>Ectothiorhodospiraceae</taxon>
        <taxon>Thioalkalivibrio</taxon>
    </lineage>
</organism>
<dbReference type="Pfam" id="PF02518">
    <property type="entry name" value="HATPase_c"/>
    <property type="match status" value="1"/>
</dbReference>
<feature type="transmembrane region" description="Helical" evidence="14">
    <location>
        <begin position="429"/>
        <end position="450"/>
    </location>
</feature>
<feature type="transmembrane region" description="Helical" evidence="14">
    <location>
        <begin position="6"/>
        <end position="23"/>
    </location>
</feature>
<dbReference type="InterPro" id="IPR004358">
    <property type="entry name" value="Sig_transdc_His_kin-like_C"/>
</dbReference>
<keyword evidence="5" id="KW-0597">Phosphoprotein</keyword>
<dbReference type="InterPro" id="IPR003661">
    <property type="entry name" value="HisK_dim/P_dom"/>
</dbReference>
<protein>
    <recommendedName>
        <fullName evidence="4">histidine kinase</fullName>
        <ecNumber evidence="4">2.7.13.3</ecNumber>
    </recommendedName>
</protein>
<keyword evidence="8" id="KW-0547">Nucleotide-binding</keyword>
<dbReference type="SUPFAM" id="SSF47384">
    <property type="entry name" value="Homodimeric domain of signal transducing histidine kinase"/>
    <property type="match status" value="1"/>
</dbReference>
<comment type="catalytic activity">
    <reaction evidence="1">
        <text>ATP + protein L-histidine = ADP + protein N-phospho-L-histidine.</text>
        <dbReference type="EC" id="2.7.13.3"/>
    </reaction>
</comment>
<dbReference type="InterPro" id="IPR036890">
    <property type="entry name" value="HATPase_C_sf"/>
</dbReference>
<keyword evidence="11 14" id="KW-1133">Transmembrane helix</keyword>
<evidence type="ECO:0000256" key="7">
    <source>
        <dbReference type="ARBA" id="ARBA00022692"/>
    </source>
</evidence>
<feature type="domain" description="Histidine kinase" evidence="15">
    <location>
        <begin position="768"/>
        <end position="978"/>
    </location>
</feature>
<dbReference type="PROSITE" id="PS50109">
    <property type="entry name" value="HIS_KIN"/>
    <property type="match status" value="1"/>
</dbReference>
<dbReference type="RefSeq" id="WP_077278103.1">
    <property type="nucleotide sequence ID" value="NZ_MVBK01000030.1"/>
</dbReference>
<feature type="transmembrane region" description="Helical" evidence="14">
    <location>
        <begin position="237"/>
        <end position="254"/>
    </location>
</feature>
<feature type="transmembrane region" description="Helical" evidence="14">
    <location>
        <begin position="114"/>
        <end position="133"/>
    </location>
</feature>
<dbReference type="InterPro" id="IPR001734">
    <property type="entry name" value="Na/solute_symporter"/>
</dbReference>
<evidence type="ECO:0000256" key="12">
    <source>
        <dbReference type="ARBA" id="ARBA00023012"/>
    </source>
</evidence>
<dbReference type="EC" id="2.7.13.3" evidence="4"/>
<dbReference type="CDD" id="cd00082">
    <property type="entry name" value="HisKA"/>
    <property type="match status" value="1"/>
</dbReference>
<dbReference type="Gene3D" id="3.30.450.20">
    <property type="entry name" value="PAS domain"/>
    <property type="match status" value="1"/>
</dbReference>
<gene>
    <name evidence="16" type="ORF">B1C78_05295</name>
</gene>
<evidence type="ECO:0000256" key="8">
    <source>
        <dbReference type="ARBA" id="ARBA00022741"/>
    </source>
</evidence>
<feature type="transmembrane region" description="Helical" evidence="14">
    <location>
        <begin position="183"/>
        <end position="209"/>
    </location>
</feature>
<dbReference type="PROSITE" id="PS50283">
    <property type="entry name" value="NA_SOLUT_SYMP_3"/>
    <property type="match status" value="1"/>
</dbReference>
<dbReference type="SUPFAM" id="SSF55874">
    <property type="entry name" value="ATPase domain of HSP90 chaperone/DNA topoisomerase II/histidine kinase"/>
    <property type="match status" value="1"/>
</dbReference>
<dbReference type="PRINTS" id="PR00344">
    <property type="entry name" value="BCTRLSENSOR"/>
</dbReference>
<dbReference type="Gene3D" id="3.30.565.10">
    <property type="entry name" value="Histidine kinase-like ATPase, C-terminal domain"/>
    <property type="match status" value="1"/>
</dbReference>
<dbReference type="PANTHER" id="PTHR43065">
    <property type="entry name" value="SENSOR HISTIDINE KINASE"/>
    <property type="match status" value="1"/>
</dbReference>
<evidence type="ECO:0000259" key="15">
    <source>
        <dbReference type="PROSITE" id="PS50109"/>
    </source>
</evidence>
<dbReference type="Gene3D" id="1.10.287.130">
    <property type="match status" value="1"/>
</dbReference>
<feature type="transmembrane region" description="Helical" evidence="14">
    <location>
        <begin position="316"/>
        <end position="345"/>
    </location>
</feature>
<accession>A0A1V3NM12</accession>
<evidence type="ECO:0000256" key="2">
    <source>
        <dbReference type="ARBA" id="ARBA00004141"/>
    </source>
</evidence>
<dbReference type="InterPro" id="IPR035965">
    <property type="entry name" value="PAS-like_dom_sf"/>
</dbReference>
<comment type="subcellular location">
    <subcellularLocation>
        <location evidence="2">Membrane</location>
        <topology evidence="2">Multi-pass membrane protein</topology>
    </subcellularLocation>
</comment>
<keyword evidence="9 16" id="KW-0418">Kinase</keyword>
<sequence>MNVELAILYAVGVAYLALLFFIAHATERGWVPEGIVRHPLVYALSLGVYATSWSYYGSVGFAQEQGYNFLSIYLGVTLAFALTPVILSPILRLVRDYQLTSLADLFAFRYRHQFTGLLVTVFMLVGILPYIALQIKAVTESVAVLTREAPPHLLALGFCATLSLFAILFGARHITPREKHEGLVVAIAFESAVKLIALLMVGAFALFGIMGGPQALGEWILAHPEAMEALYAPVREGSWMTLMLLAFAAGFLLPRQFHMIFVENMDPRALRVAAWAFPLFLLLLNLPIPLILWAGQAAQVGTAPDYYVLGLSVEQGYGWALFTFIGGVSAASAMMIVTTLALAAMCLNHLILPARYQNQALPRHNLYTWLLWGRRILIVLIIAMGYVFYRLMEFHQGLVQIGLISFVAVAQFLPGLAGLLFWPRATHVGFIAGLIGGITVWVLALIVPLLQQSGFIQNEFSMQALFNAEGQDRWAFSTFWSLAANSVLFVLFSLLTRPSPEEHEAALACRMEQVEPPRGQLEVQSVKHFEEQLAQTVGPQTASLEVSRALADLGLKPTETSAGELRRLRERLERNLSGLMGPLLSRMIVDDRLRVDPHTKVAIADSLRFVEEQLEHSNIRLQGLAAELDTLRRYHRQVLHELPLGVCSLTPDREIIIWNTAMSLISGIPSQQASGRRLRQLGEPWHGILRAFLRGDDRHLYKLHINIHGASRWINLHKSAIEAPGTLTPGALAGGTVILVEDLTELHSLESEVAHNDRLASIGRLAAGVAHEIGNPLTGIASLAQNLKYEQDDTEREFTAQQILEQTRRINDIVQSLVTFSHTGELPDTARTTVDLHACVDEAIQLVQLSESARERSCENLLTEGIRIWGNYQRLLQVFVNLLNNAIQASRPGDRVRVAGEPRGDFVEVQVEDEGGGIPESLLDRVFEPFFTTKPPGEGTGLGLSVVYSIIQDHGGAVYVENLPAGGARFTLRLPMEDAAPLQDAQEIMAT</sequence>
<dbReference type="InterPro" id="IPR003594">
    <property type="entry name" value="HATPase_dom"/>
</dbReference>
<dbReference type="GO" id="GO:0000155">
    <property type="term" value="F:phosphorelay sensor kinase activity"/>
    <property type="evidence" value="ECO:0007669"/>
    <property type="project" value="InterPro"/>
</dbReference>
<reference evidence="16 17" key="1">
    <citation type="submission" date="2017-02" db="EMBL/GenBank/DDBJ databases">
        <title>Genomic diversity within the haloalkaliphilic genus Thioalkalivibrio.</title>
        <authorList>
            <person name="Ahn A.-C."/>
            <person name="Meier-Kolthoff J."/>
            <person name="Overmars L."/>
            <person name="Richter M."/>
            <person name="Woyke T."/>
            <person name="Sorokin D.Y."/>
            <person name="Muyzer G."/>
        </authorList>
    </citation>
    <scope>NUCLEOTIDE SEQUENCE [LARGE SCALE GENOMIC DNA]</scope>
    <source>
        <strain evidence="16 17">ALJD</strain>
    </source>
</reference>
<evidence type="ECO:0000256" key="3">
    <source>
        <dbReference type="ARBA" id="ARBA00006434"/>
    </source>
</evidence>
<evidence type="ECO:0000313" key="17">
    <source>
        <dbReference type="Proteomes" id="UP000189462"/>
    </source>
</evidence>
<dbReference type="InterPro" id="IPR005467">
    <property type="entry name" value="His_kinase_dom"/>
</dbReference>
<keyword evidence="10" id="KW-0067">ATP-binding</keyword>
<feature type="transmembrane region" description="Helical" evidence="14">
    <location>
        <begin position="275"/>
        <end position="296"/>
    </location>
</feature>
<dbReference type="GO" id="GO:0005524">
    <property type="term" value="F:ATP binding"/>
    <property type="evidence" value="ECO:0007669"/>
    <property type="project" value="UniProtKB-KW"/>
</dbReference>
<evidence type="ECO:0000256" key="11">
    <source>
        <dbReference type="ARBA" id="ARBA00022989"/>
    </source>
</evidence>
<dbReference type="STRING" id="108003.B1C78_05295"/>
<keyword evidence="17" id="KW-1185">Reference proteome</keyword>
<dbReference type="GO" id="GO:0022857">
    <property type="term" value="F:transmembrane transporter activity"/>
    <property type="evidence" value="ECO:0007669"/>
    <property type="project" value="InterPro"/>
</dbReference>
<feature type="transmembrane region" description="Helical" evidence="14">
    <location>
        <begin position="35"/>
        <end position="56"/>
    </location>
</feature>
<evidence type="ECO:0000256" key="10">
    <source>
        <dbReference type="ARBA" id="ARBA00022840"/>
    </source>
</evidence>
<dbReference type="InterPro" id="IPR036097">
    <property type="entry name" value="HisK_dim/P_sf"/>
</dbReference>
<dbReference type="OrthoDB" id="9764438at2"/>
<evidence type="ECO:0000256" key="6">
    <source>
        <dbReference type="ARBA" id="ARBA00022679"/>
    </source>
</evidence>
<dbReference type="EMBL" id="MVBK01000030">
    <property type="protein sequence ID" value="OOG26167.1"/>
    <property type="molecule type" value="Genomic_DNA"/>
</dbReference>
<dbReference type="SMART" id="SM00388">
    <property type="entry name" value="HisKA"/>
    <property type="match status" value="1"/>
</dbReference>
<feature type="transmembrane region" description="Helical" evidence="14">
    <location>
        <begin position="68"/>
        <end position="94"/>
    </location>
</feature>
<feature type="transmembrane region" description="Helical" evidence="14">
    <location>
        <begin position="401"/>
        <end position="422"/>
    </location>
</feature>
<evidence type="ECO:0000256" key="5">
    <source>
        <dbReference type="ARBA" id="ARBA00022553"/>
    </source>
</evidence>
<comment type="similarity">
    <text evidence="3">Belongs to the sodium:solute symporter (SSF) (TC 2.A.21) family.</text>
</comment>
<dbReference type="PANTHER" id="PTHR43065:SF10">
    <property type="entry name" value="PEROXIDE STRESS-ACTIVATED HISTIDINE KINASE MAK3"/>
    <property type="match status" value="1"/>
</dbReference>
<dbReference type="Proteomes" id="UP000189462">
    <property type="component" value="Unassembled WGS sequence"/>
</dbReference>
<keyword evidence="13 14" id="KW-0472">Membrane</keyword>
<dbReference type="Gene3D" id="1.20.1730.10">
    <property type="entry name" value="Sodium/glucose cotransporter"/>
    <property type="match status" value="1"/>
</dbReference>
<proteinExistence type="inferred from homology"/>
<name>A0A1V3NM12_9GAMM</name>
<comment type="caution">
    <text evidence="16">The sequence shown here is derived from an EMBL/GenBank/DDBJ whole genome shotgun (WGS) entry which is preliminary data.</text>
</comment>
<keyword evidence="12" id="KW-0902">Two-component regulatory system</keyword>
<dbReference type="InterPro" id="IPR038377">
    <property type="entry name" value="Na/Glc_symporter_sf"/>
</dbReference>
<evidence type="ECO:0000256" key="14">
    <source>
        <dbReference type="SAM" id="Phobius"/>
    </source>
</evidence>
<dbReference type="SUPFAM" id="SSF55785">
    <property type="entry name" value="PYP-like sensor domain (PAS domain)"/>
    <property type="match status" value="1"/>
</dbReference>
<feature type="transmembrane region" description="Helical" evidence="14">
    <location>
        <begin position="366"/>
        <end position="389"/>
    </location>
</feature>
<feature type="transmembrane region" description="Helical" evidence="14">
    <location>
        <begin position="153"/>
        <end position="171"/>
    </location>
</feature>
<evidence type="ECO:0000313" key="16">
    <source>
        <dbReference type="EMBL" id="OOG26167.1"/>
    </source>
</evidence>
<dbReference type="GO" id="GO:0016020">
    <property type="term" value="C:membrane"/>
    <property type="evidence" value="ECO:0007669"/>
    <property type="project" value="UniProtKB-SubCell"/>
</dbReference>
<dbReference type="SMART" id="SM00387">
    <property type="entry name" value="HATPase_c"/>
    <property type="match status" value="1"/>
</dbReference>